<keyword evidence="3" id="KW-0597">Phosphoprotein</keyword>
<dbReference type="STRING" id="227316.GA0070604_4162"/>
<dbReference type="SUPFAM" id="SSF47336">
    <property type="entry name" value="ACP-like"/>
    <property type="match status" value="1"/>
</dbReference>
<dbReference type="InterPro" id="IPR057326">
    <property type="entry name" value="KR_dom"/>
</dbReference>
<dbReference type="PROSITE" id="PS00606">
    <property type="entry name" value="KS3_1"/>
    <property type="match status" value="1"/>
</dbReference>
<dbReference type="InterPro" id="IPR036736">
    <property type="entry name" value="ACP-like_sf"/>
</dbReference>
<dbReference type="InterPro" id="IPR014031">
    <property type="entry name" value="Ketoacyl_synth_C"/>
</dbReference>
<dbReference type="GO" id="GO:0004312">
    <property type="term" value="F:fatty acid synthase activity"/>
    <property type="evidence" value="ECO:0007669"/>
    <property type="project" value="TreeGrafter"/>
</dbReference>
<evidence type="ECO:0000256" key="4">
    <source>
        <dbReference type="ARBA" id="ARBA00022679"/>
    </source>
</evidence>
<dbReference type="InterPro" id="IPR016039">
    <property type="entry name" value="Thiolase-like"/>
</dbReference>
<dbReference type="Gene3D" id="6.10.140.1830">
    <property type="match status" value="1"/>
</dbReference>
<dbReference type="InterPro" id="IPR016036">
    <property type="entry name" value="Malonyl_transacylase_ACP-bd"/>
</dbReference>
<keyword evidence="5" id="KW-0045">Antibiotic biosynthesis</keyword>
<dbReference type="Proteomes" id="UP000199696">
    <property type="component" value="Unassembled WGS sequence"/>
</dbReference>
<dbReference type="InterPro" id="IPR018201">
    <property type="entry name" value="Ketoacyl_synth_AS"/>
</dbReference>
<dbReference type="Gene3D" id="3.40.366.10">
    <property type="entry name" value="Malonyl-Coenzyme A Acyl Carrier Protein, domain 2"/>
    <property type="match status" value="1"/>
</dbReference>
<dbReference type="SUPFAM" id="SSF51735">
    <property type="entry name" value="NAD(P)-binding Rossmann-fold domains"/>
    <property type="match status" value="2"/>
</dbReference>
<dbReference type="PROSITE" id="PS52004">
    <property type="entry name" value="KS3_2"/>
    <property type="match status" value="1"/>
</dbReference>
<evidence type="ECO:0000256" key="6">
    <source>
        <dbReference type="ARBA" id="ARBA00023268"/>
    </source>
</evidence>
<dbReference type="NCBIfam" id="NF045894">
    <property type="entry name" value="PKS_plus_SDR"/>
    <property type="match status" value="1"/>
</dbReference>
<dbReference type="InterPro" id="IPR009081">
    <property type="entry name" value="PP-bd_ACP"/>
</dbReference>
<dbReference type="Pfam" id="PF16197">
    <property type="entry name" value="KAsynt_C_assoc"/>
    <property type="match status" value="1"/>
</dbReference>
<dbReference type="FunFam" id="3.40.366.10:FF:000002">
    <property type="entry name" value="Probable polyketide synthase 2"/>
    <property type="match status" value="1"/>
</dbReference>
<dbReference type="InterPro" id="IPR014043">
    <property type="entry name" value="Acyl_transferase_dom"/>
</dbReference>
<dbReference type="InterPro" id="IPR032821">
    <property type="entry name" value="PKS_assoc"/>
</dbReference>
<dbReference type="SUPFAM" id="SSF52151">
    <property type="entry name" value="FabD/lysophospholipase-like"/>
    <property type="match status" value="1"/>
</dbReference>
<evidence type="ECO:0000256" key="7">
    <source>
        <dbReference type="ARBA" id="ARBA00023315"/>
    </source>
</evidence>
<dbReference type="Pfam" id="PF00109">
    <property type="entry name" value="ketoacyl-synt"/>
    <property type="match status" value="1"/>
</dbReference>
<dbReference type="InterPro" id="IPR001227">
    <property type="entry name" value="Ac_transferase_dom_sf"/>
</dbReference>
<dbReference type="Pfam" id="PF00550">
    <property type="entry name" value="PP-binding"/>
    <property type="match status" value="1"/>
</dbReference>
<dbReference type="SUPFAM" id="SSF53901">
    <property type="entry name" value="Thiolase-like"/>
    <property type="match status" value="1"/>
</dbReference>
<gene>
    <name evidence="10" type="ORF">GA0070604_4162</name>
</gene>
<dbReference type="Pfam" id="PF18369">
    <property type="entry name" value="PKS_DE"/>
    <property type="match status" value="1"/>
</dbReference>
<evidence type="ECO:0000256" key="2">
    <source>
        <dbReference type="ARBA" id="ARBA00022450"/>
    </source>
</evidence>
<comment type="cofactor">
    <cofactor evidence="1">
        <name>pantetheine 4'-phosphate</name>
        <dbReference type="ChEBI" id="CHEBI:47942"/>
    </cofactor>
</comment>
<evidence type="ECO:0000256" key="1">
    <source>
        <dbReference type="ARBA" id="ARBA00001957"/>
    </source>
</evidence>
<dbReference type="SMART" id="SM00827">
    <property type="entry name" value="PKS_AT"/>
    <property type="match status" value="1"/>
</dbReference>
<dbReference type="EMBL" id="FMHY01000002">
    <property type="protein sequence ID" value="SCL59862.1"/>
    <property type="molecule type" value="Genomic_DNA"/>
</dbReference>
<evidence type="ECO:0000259" key="8">
    <source>
        <dbReference type="PROSITE" id="PS50075"/>
    </source>
</evidence>
<proteinExistence type="predicted"/>
<dbReference type="InterPro" id="IPR015083">
    <property type="entry name" value="NorB/c/GfsB-D-like_docking"/>
</dbReference>
<dbReference type="FunFam" id="3.40.47.10:FF:000019">
    <property type="entry name" value="Polyketide synthase type I"/>
    <property type="match status" value="1"/>
</dbReference>
<keyword evidence="7" id="KW-0012">Acyltransferase</keyword>
<dbReference type="PANTHER" id="PTHR43775">
    <property type="entry name" value="FATTY ACID SYNTHASE"/>
    <property type="match status" value="1"/>
</dbReference>
<organism evidence="10 11">
    <name type="scientific">Micromonospora eburnea</name>
    <dbReference type="NCBI Taxonomy" id="227316"/>
    <lineage>
        <taxon>Bacteria</taxon>
        <taxon>Bacillati</taxon>
        <taxon>Actinomycetota</taxon>
        <taxon>Actinomycetes</taxon>
        <taxon>Micromonosporales</taxon>
        <taxon>Micromonosporaceae</taxon>
        <taxon>Micromonospora</taxon>
    </lineage>
</organism>
<dbReference type="SUPFAM" id="SSF55048">
    <property type="entry name" value="Probable ACP-binding domain of malonyl-CoA ACP transacylase"/>
    <property type="match status" value="1"/>
</dbReference>
<reference evidence="11" key="1">
    <citation type="submission" date="2016-06" db="EMBL/GenBank/DDBJ databases">
        <authorList>
            <person name="Varghese N."/>
            <person name="Submissions Spin"/>
        </authorList>
    </citation>
    <scope>NUCLEOTIDE SEQUENCE [LARGE SCALE GENOMIC DNA]</scope>
    <source>
        <strain evidence="11">DSM 44814</strain>
    </source>
</reference>
<keyword evidence="6" id="KW-0511">Multifunctional enzyme</keyword>
<dbReference type="InterPro" id="IPR014030">
    <property type="entry name" value="Ketoacyl_synth_N"/>
</dbReference>
<keyword evidence="11" id="KW-1185">Reference proteome</keyword>
<dbReference type="GO" id="GO:0004315">
    <property type="term" value="F:3-oxoacyl-[acyl-carrier-protein] synthase activity"/>
    <property type="evidence" value="ECO:0007669"/>
    <property type="project" value="InterPro"/>
</dbReference>
<dbReference type="SMART" id="SM00822">
    <property type="entry name" value="PKS_KR"/>
    <property type="match status" value="1"/>
</dbReference>
<dbReference type="InterPro" id="IPR041618">
    <property type="entry name" value="PKS_DE"/>
</dbReference>
<name>A0A1C6V0N7_9ACTN</name>
<evidence type="ECO:0000256" key="3">
    <source>
        <dbReference type="ARBA" id="ARBA00022553"/>
    </source>
</evidence>
<evidence type="ECO:0000313" key="11">
    <source>
        <dbReference type="Proteomes" id="UP000199696"/>
    </source>
</evidence>
<dbReference type="Pfam" id="PF00698">
    <property type="entry name" value="Acyl_transf_1"/>
    <property type="match status" value="1"/>
</dbReference>
<sequence length="1540" mass="162640">MDTTEHGKVVEYLKWVTADLHRTRRRLAEAEAAGREPIAVVAMSCRYPGGVESPEDLWRVAAEGTDVISGFPTDRGWDLDRLYDPDPDRTGCSYTREGGFLHDAAHFDPAFFGISPREALAIDPQQRILLEICWEAIERAGIVPAALRGSDTGVFVGVMYDDYAGRFYPQAPEGFEGYLGNGSASSVASGRIAYTLGLHGPALSVDTACSSSLVAVDLACQALRRRDCTLALAGGATVMATPSVFVEFSRQRGLAPDGRCKSFAAAADGAGWAEGAGVLLLERLSDAQRNQHPVLAVIRGSAVNQDGASNGLTAPNGPAQQRVIRRALANAGISANEVDAVEAHGTGTTLGDPIEAQALLATYGQDRDPRHPLWLGSVKSNIGHTQAAAGVAGVIKMVEALRHGLLPATLHVDAPTPHVDWAAGNVALLTEPVAWPRTGHPRRAAVSSFGISGTNAHLVLEAPPEPGTDSEAAGGADTVAHLPWLLSGRTEPALRKQAERLLDHLGRAADTDPVAVSYGLAIRRSQWEHRAVVVADDHAALLNGLRSLAQGQPDAAVITDVAAMGGKLAFLFSGQGSQRPGMGSELYDTFPAFAAAFDEVCTHLDPHLDHSVRDVVFAAPDDPAAAVLDRTLYTQVGLFAIQVALVRLSASWGLHPDYVAGHSLGEVTAAHVAGVLSLADACTLVVARGRLMERARAGGAMVSIRAAEEDVRETLAGLEHQVSIAAVNGPQATVVSGDEQAVSRIAAEWKARGRRTRRLRVSHAFHSPHMDEVLPEFREIVRQISFRPATIPLVSNVTGRLVTADQLCTAEYWVGHVRHTVRFADCVRTLQDQGVTRFLELGPDSTLITMAQDCLTVDEPAPALVSMLRPRRPEPRTILAALARLHACGHPVDWTAWYGQPAPHPVTLPTYAFERKRYWLEQREPVRTGGAESLESAFWHAVDHADLTRLAAVLGLAERQRSALSELLPRLTALRRWPDLGYRTHWTPVPPASAPPAAQTWLVLVPDGAPGVVAETIAALGEQGAEVVTVTVASDEESRGLADRLRRAVGEGARSSGVLSLLALAEPLAPSSALSRTLTVMDALAASGVPGALWVATRGAVSVGSGDLPAGAGQSQLWGLAQVMAAERPDRWGGLVDLPDSSVRQAGRALRALLSGATGEDQVAIRASGAYARRLGRAALGTGAGEHLWQPRGCVLVTGATTTLGVHAAHWLAEHGAARLVLAGSAHHESTEVKELTEALAGYGAEVCYATADAADVSALTGLLESSDANHPLTAVVHVEGYPEADIAGPGREFDDVVRAATNLTELTRDIELDAFVTFSPAAWLSGVPGAVDAAAGLAYLDALAARRRASGLPALSVAWGPYEQEPPRSWGVGRINPASGMAVLAFARDPRQEALIVADVDWAPFLSRVEATRVNPLFRDLAGAPASGDDGHQADGWLVRTLREAPVAGRPAVLVDLIRMRAATVLGLETPEELGDQDSLMDLGLTSFGALELSTVLRTGGAHVSPSDVFDHPTCAALAEHVSAMPALTVPMTQHGGDA</sequence>
<dbReference type="RefSeq" id="WP_167363536.1">
    <property type="nucleotide sequence ID" value="NZ_FMHY01000002.1"/>
</dbReference>
<dbReference type="Pfam" id="PF02801">
    <property type="entry name" value="Ketoacyl-synt_C"/>
    <property type="match status" value="1"/>
</dbReference>
<dbReference type="Gene3D" id="3.40.50.720">
    <property type="entry name" value="NAD(P)-binding Rossmann-like Domain"/>
    <property type="match status" value="1"/>
</dbReference>
<dbReference type="Pfam" id="PF08990">
    <property type="entry name" value="Docking"/>
    <property type="match status" value="1"/>
</dbReference>
<keyword evidence="4 10" id="KW-0808">Transferase</keyword>
<dbReference type="CDD" id="cd08952">
    <property type="entry name" value="KR_1_SDR_x"/>
    <property type="match status" value="1"/>
</dbReference>
<dbReference type="InterPro" id="IPR036291">
    <property type="entry name" value="NAD(P)-bd_dom_sf"/>
</dbReference>
<evidence type="ECO:0000259" key="9">
    <source>
        <dbReference type="PROSITE" id="PS52004"/>
    </source>
</evidence>
<accession>A0A1C6V0N7</accession>
<dbReference type="InterPro" id="IPR013968">
    <property type="entry name" value="PKS_KR"/>
</dbReference>
<dbReference type="SMART" id="SM00823">
    <property type="entry name" value="PKS_PP"/>
    <property type="match status" value="1"/>
</dbReference>
<dbReference type="InterPro" id="IPR020841">
    <property type="entry name" value="PKS_Beta-ketoAc_synthase_dom"/>
</dbReference>
<dbReference type="Pfam" id="PF08659">
    <property type="entry name" value="KR"/>
    <property type="match status" value="1"/>
</dbReference>
<dbReference type="GO" id="GO:0006633">
    <property type="term" value="P:fatty acid biosynthetic process"/>
    <property type="evidence" value="ECO:0007669"/>
    <property type="project" value="InterPro"/>
</dbReference>
<dbReference type="Gene3D" id="1.10.1200.10">
    <property type="entry name" value="ACP-like"/>
    <property type="match status" value="1"/>
</dbReference>
<dbReference type="Gene3D" id="3.40.47.10">
    <property type="match status" value="1"/>
</dbReference>
<dbReference type="Gene3D" id="3.30.70.3290">
    <property type="match status" value="1"/>
</dbReference>
<dbReference type="GO" id="GO:0033068">
    <property type="term" value="P:macrolide biosynthetic process"/>
    <property type="evidence" value="ECO:0007669"/>
    <property type="project" value="UniProtKB-ARBA"/>
</dbReference>
<dbReference type="InterPro" id="IPR016035">
    <property type="entry name" value="Acyl_Trfase/lysoPLipase"/>
</dbReference>
<dbReference type="PROSITE" id="PS50075">
    <property type="entry name" value="CARRIER"/>
    <property type="match status" value="1"/>
</dbReference>
<keyword evidence="2" id="KW-0596">Phosphopantetheine</keyword>
<dbReference type="GO" id="GO:0031177">
    <property type="term" value="F:phosphopantetheine binding"/>
    <property type="evidence" value="ECO:0007669"/>
    <property type="project" value="InterPro"/>
</dbReference>
<evidence type="ECO:0000313" key="10">
    <source>
        <dbReference type="EMBL" id="SCL59862.1"/>
    </source>
</evidence>
<protein>
    <submittedName>
        <fullName evidence="10">Acyl transferase domain-containing protein</fullName>
    </submittedName>
</protein>
<dbReference type="CDD" id="cd00833">
    <property type="entry name" value="PKS"/>
    <property type="match status" value="1"/>
</dbReference>
<feature type="domain" description="Ketosynthase family 3 (KS3)" evidence="9">
    <location>
        <begin position="35"/>
        <end position="462"/>
    </location>
</feature>
<dbReference type="SMART" id="SM00825">
    <property type="entry name" value="PKS_KS"/>
    <property type="match status" value="1"/>
</dbReference>
<evidence type="ECO:0000256" key="5">
    <source>
        <dbReference type="ARBA" id="ARBA00023194"/>
    </source>
</evidence>
<dbReference type="PANTHER" id="PTHR43775:SF51">
    <property type="entry name" value="INACTIVE PHENOLPHTHIOCEROL SYNTHESIS POLYKETIDE SYNTHASE TYPE I PKS1-RELATED"/>
    <property type="match status" value="1"/>
</dbReference>
<feature type="domain" description="Carrier" evidence="8">
    <location>
        <begin position="1453"/>
        <end position="1527"/>
    </location>
</feature>
<dbReference type="InterPro" id="IPR020806">
    <property type="entry name" value="PKS_PP-bd"/>
</dbReference>
<dbReference type="InterPro" id="IPR050091">
    <property type="entry name" value="PKS_NRPS_Biosynth_Enz"/>
</dbReference>